<dbReference type="Proteomes" id="UP000656813">
    <property type="component" value="Unassembled WGS sequence"/>
</dbReference>
<dbReference type="InterPro" id="IPR050226">
    <property type="entry name" value="NagZ_Beta-hexosaminidase"/>
</dbReference>
<dbReference type="InterPro" id="IPR017853">
    <property type="entry name" value="GH"/>
</dbReference>
<protein>
    <submittedName>
        <fullName evidence="5">Beta-glucosidase</fullName>
    </submittedName>
</protein>
<evidence type="ECO:0000256" key="3">
    <source>
        <dbReference type="ARBA" id="ARBA00023295"/>
    </source>
</evidence>
<gene>
    <name evidence="5" type="ORF">GCM10007096_06560</name>
</gene>
<feature type="domain" description="Glycoside hydrolase family 3 N-terminal" evidence="4">
    <location>
        <begin position="8"/>
        <end position="330"/>
    </location>
</feature>
<dbReference type="PANTHER" id="PTHR30480:SF16">
    <property type="entry name" value="GLYCOSIDE HYDROLASE FAMILY 3 DOMAIN PROTEIN"/>
    <property type="match status" value="1"/>
</dbReference>
<dbReference type="InterPro" id="IPR036962">
    <property type="entry name" value="Glyco_hydro_3_N_sf"/>
</dbReference>
<evidence type="ECO:0000313" key="5">
    <source>
        <dbReference type="EMBL" id="GGH76316.1"/>
    </source>
</evidence>
<dbReference type="Pfam" id="PF00933">
    <property type="entry name" value="Glyco_hydro_3"/>
    <property type="match status" value="1"/>
</dbReference>
<comment type="caution">
    <text evidence="5">The sequence shown here is derived from an EMBL/GenBank/DDBJ whole genome shotgun (WGS) entry which is preliminary data.</text>
</comment>
<comment type="similarity">
    <text evidence="1">Belongs to the glycosyl hydrolase 3 family.</text>
</comment>
<keyword evidence="6" id="KW-1185">Reference proteome</keyword>
<organism evidence="5 6">
    <name type="scientific">Pullulanibacillus pueri</name>
    <dbReference type="NCBI Taxonomy" id="1437324"/>
    <lineage>
        <taxon>Bacteria</taxon>
        <taxon>Bacillati</taxon>
        <taxon>Bacillota</taxon>
        <taxon>Bacilli</taxon>
        <taxon>Bacillales</taxon>
        <taxon>Sporolactobacillaceae</taxon>
        <taxon>Pullulanibacillus</taxon>
    </lineage>
</organism>
<dbReference type="GO" id="GO:0005975">
    <property type="term" value="P:carbohydrate metabolic process"/>
    <property type="evidence" value="ECO:0007669"/>
    <property type="project" value="InterPro"/>
</dbReference>
<evidence type="ECO:0000259" key="4">
    <source>
        <dbReference type="Pfam" id="PF00933"/>
    </source>
</evidence>
<dbReference type="RefSeq" id="WP_188495971.1">
    <property type="nucleotide sequence ID" value="NZ_BMFV01000003.1"/>
</dbReference>
<dbReference type="SUPFAM" id="SSF51445">
    <property type="entry name" value="(Trans)glycosidases"/>
    <property type="match status" value="1"/>
</dbReference>
<dbReference type="GO" id="GO:0009254">
    <property type="term" value="P:peptidoglycan turnover"/>
    <property type="evidence" value="ECO:0007669"/>
    <property type="project" value="TreeGrafter"/>
</dbReference>
<dbReference type="PANTHER" id="PTHR30480">
    <property type="entry name" value="BETA-HEXOSAMINIDASE-RELATED"/>
    <property type="match status" value="1"/>
</dbReference>
<dbReference type="InterPro" id="IPR001764">
    <property type="entry name" value="Glyco_hydro_3_N"/>
</dbReference>
<dbReference type="PRINTS" id="PR00133">
    <property type="entry name" value="GLHYDRLASE3"/>
</dbReference>
<evidence type="ECO:0000256" key="2">
    <source>
        <dbReference type="ARBA" id="ARBA00022801"/>
    </source>
</evidence>
<dbReference type="AlphaFoldDB" id="A0A8J2ZTE5"/>
<dbReference type="Gene3D" id="3.20.20.300">
    <property type="entry name" value="Glycoside hydrolase, family 3, N-terminal domain"/>
    <property type="match status" value="1"/>
</dbReference>
<dbReference type="EMBL" id="BMFV01000003">
    <property type="protein sequence ID" value="GGH76316.1"/>
    <property type="molecule type" value="Genomic_DNA"/>
</dbReference>
<reference evidence="5" key="2">
    <citation type="submission" date="2020-09" db="EMBL/GenBank/DDBJ databases">
        <authorList>
            <person name="Sun Q."/>
            <person name="Zhou Y."/>
        </authorList>
    </citation>
    <scope>NUCLEOTIDE SEQUENCE</scope>
    <source>
        <strain evidence="5">CGMCC 1.12777</strain>
    </source>
</reference>
<evidence type="ECO:0000313" key="6">
    <source>
        <dbReference type="Proteomes" id="UP000656813"/>
    </source>
</evidence>
<reference evidence="5" key="1">
    <citation type="journal article" date="2014" name="Int. J. Syst. Evol. Microbiol.">
        <title>Complete genome sequence of Corynebacterium casei LMG S-19264T (=DSM 44701T), isolated from a smear-ripened cheese.</title>
        <authorList>
            <consortium name="US DOE Joint Genome Institute (JGI-PGF)"/>
            <person name="Walter F."/>
            <person name="Albersmeier A."/>
            <person name="Kalinowski J."/>
            <person name="Ruckert C."/>
        </authorList>
    </citation>
    <scope>NUCLEOTIDE SEQUENCE</scope>
    <source>
        <strain evidence="5">CGMCC 1.12777</strain>
    </source>
</reference>
<name>A0A8J2ZTE5_9BACL</name>
<proteinExistence type="inferred from homology"/>
<dbReference type="GO" id="GO:0004553">
    <property type="term" value="F:hydrolase activity, hydrolyzing O-glycosyl compounds"/>
    <property type="evidence" value="ECO:0007669"/>
    <property type="project" value="InterPro"/>
</dbReference>
<keyword evidence="3" id="KW-0326">Glycosidase</keyword>
<sequence length="524" mass="58061">MDKQELVSKIGQMLVVGFPGKILSDDVKKLIHDYRVGNFILFSRNIGTPDEVQELTASLQLEAEKAGHFAPLLISIDQENGIVSRLKYPATAFPGAMSLGAIHDSSTAKQIGYATGLELKELGVNWNLAPDVDVNNNPNNPVINVRSFGEDPGQVAELGSSWMKGIQMAGVATTMKHFPGHGDTNVDSHLDLPRIDHSFSRLKKVELVPFIEGIRNNVDCIMSAHIYFSSLEKRVGRPATLSNNILTGLLRETLGFEGVITTDCLEMNAIKSKFGVASGAVEAIQAGADIAMISHTYQYQVEAIKGLLNAIKEEKISIEHLEQSVRRVFKLKHKYTYSEKGKEMKGKFKYIGSLEHQELADRTYKRSVSNMIQTTKLKILDRDSKVLAIYQKQKGHSQVEDRESLSTITSSLRKYPANIDGYEVDFSTMDNIDSYLEDKSKDYDDIIIFMAYLQPDDRYLNMIKPLVSQPNSTVISLRGPFSLKQLGSIDNAICVYDDNVSAICSALDVVYGKNQATGLVPISV</sequence>
<keyword evidence="2" id="KW-0378">Hydrolase</keyword>
<accession>A0A8J2ZTE5</accession>
<evidence type="ECO:0000256" key="1">
    <source>
        <dbReference type="ARBA" id="ARBA00005336"/>
    </source>
</evidence>